<sequence>MKIGVVGVGAVGSTAAYAMALNGVGNEIVLVDYNPQLAVAQAEDILHATPFARPMSIISGDYSDLKNATVVVIAAGVSQQPGETRIELLARNAGVFASVIPEVLKYAPNAILIISTNPVDIMTQIATEISGLPRSRVIGSGTILDTARFRTLLGKHLGITPNSVHADVLGEHGDSEVLIWSGAKAGNTPLFTFAEQINKPITQEVRNRIDHGVRYAAYSIIEGKGATNYGIGAGLSRIVKAILTNEHAVISLSIVNEEIVGVKDTALSVPRVLGADGIEATLFPSMDDLERSQLQESAVALEIAAKEVLSISMK</sequence>
<dbReference type="InterPro" id="IPR011304">
    <property type="entry name" value="L-lactate_DH"/>
</dbReference>
<dbReference type="Proteomes" id="UP000076577">
    <property type="component" value="Unassembled WGS sequence"/>
</dbReference>
<dbReference type="Gene3D" id="3.40.50.720">
    <property type="entry name" value="NAD(P)-binding Rossmann-like Domain"/>
    <property type="match status" value="1"/>
</dbReference>
<comment type="similarity">
    <text evidence="3 8">Belongs to the LDH/MDH superfamily. LDH family.</text>
</comment>
<feature type="binding site" evidence="8">
    <location>
        <position position="79"/>
    </location>
    <ligand>
        <name>substrate</name>
    </ligand>
</feature>
<feature type="binding site" evidence="8">
    <location>
        <position position="150"/>
    </location>
    <ligand>
        <name>beta-D-fructose 1,6-bisphosphate</name>
        <dbReference type="ChEBI" id="CHEBI:32966"/>
        <note>allosteric activator</note>
    </ligand>
</feature>
<dbReference type="SUPFAM" id="SSF56327">
    <property type="entry name" value="LDH C-terminal domain-like"/>
    <property type="match status" value="1"/>
</dbReference>
<feature type="binding site" evidence="8">
    <location>
        <position position="227"/>
    </location>
    <ligand>
        <name>substrate</name>
    </ligand>
</feature>
<gene>
    <name evidence="13" type="primary">ldh_2</name>
    <name evidence="8" type="synonym">ldh</name>
    <name evidence="13" type="ORF">PsAD2_01848</name>
</gene>
<evidence type="ECO:0000313" key="14">
    <source>
        <dbReference type="Proteomes" id="UP000076577"/>
    </source>
</evidence>
<evidence type="ECO:0000256" key="8">
    <source>
        <dbReference type="HAMAP-Rule" id="MF_00488"/>
    </source>
</evidence>
<keyword evidence="5 8" id="KW-0560">Oxidoreductase</keyword>
<dbReference type="PANTHER" id="PTHR43128:SF16">
    <property type="entry name" value="L-LACTATE DEHYDROGENASE"/>
    <property type="match status" value="1"/>
</dbReference>
<feature type="binding site" evidence="8">
    <location>
        <position position="11"/>
    </location>
    <ligand>
        <name>NAD(+)</name>
        <dbReference type="ChEBI" id="CHEBI:57540"/>
    </ligand>
</feature>
<dbReference type="OrthoDB" id="9802969at2"/>
<dbReference type="InterPro" id="IPR015955">
    <property type="entry name" value="Lactate_DH/Glyco_Ohase_4_C"/>
</dbReference>
<comment type="caution">
    <text evidence="8">Lacks conserved residue(s) required for the propagation of feature annotation.</text>
</comment>
<dbReference type="EC" id="1.1.1.27" evidence="4 8"/>
<keyword evidence="8" id="KW-0963">Cytoplasm</keyword>
<feature type="binding site" evidence="10">
    <location>
        <begin position="7"/>
        <end position="12"/>
    </location>
    <ligand>
        <name>NAD(+)</name>
        <dbReference type="ChEBI" id="CHEBI:57540"/>
    </ligand>
</feature>
<evidence type="ECO:0000256" key="1">
    <source>
        <dbReference type="ARBA" id="ARBA00003966"/>
    </source>
</evidence>
<feature type="binding site" evidence="8">
    <location>
        <position position="62"/>
    </location>
    <ligand>
        <name>NAD(+)</name>
        <dbReference type="ChEBI" id="CHEBI:57540"/>
    </ligand>
</feature>
<dbReference type="PROSITE" id="PS00064">
    <property type="entry name" value="L_LDH"/>
    <property type="match status" value="1"/>
</dbReference>
<feature type="domain" description="Lactate/malate dehydrogenase C-terminal" evidence="12">
    <location>
        <begin position="142"/>
        <end position="307"/>
    </location>
</feature>
<feature type="binding site" evidence="8 10">
    <location>
        <position position="32"/>
    </location>
    <ligand>
        <name>NAD(+)</name>
        <dbReference type="ChEBI" id="CHEBI:57540"/>
    </ligand>
</feature>
<dbReference type="NCBIfam" id="TIGR01771">
    <property type="entry name" value="L-LDH-NAD"/>
    <property type="match status" value="1"/>
</dbReference>
<comment type="subcellular location">
    <subcellularLocation>
        <location evidence="8">Cytoplasm</location>
    </subcellularLocation>
</comment>
<evidence type="ECO:0000256" key="5">
    <source>
        <dbReference type="ARBA" id="ARBA00023002"/>
    </source>
</evidence>
<comment type="catalytic activity">
    <reaction evidence="7 8">
        <text>(S)-lactate + NAD(+) = pyruvate + NADH + H(+)</text>
        <dbReference type="Rhea" id="RHEA:23444"/>
        <dbReference type="ChEBI" id="CHEBI:15361"/>
        <dbReference type="ChEBI" id="CHEBI:15378"/>
        <dbReference type="ChEBI" id="CHEBI:16651"/>
        <dbReference type="ChEBI" id="CHEBI:57540"/>
        <dbReference type="ChEBI" id="CHEBI:57945"/>
        <dbReference type="EC" id="1.1.1.27"/>
    </reaction>
</comment>
<evidence type="ECO:0000256" key="3">
    <source>
        <dbReference type="ARBA" id="ARBA00006054"/>
    </source>
</evidence>
<dbReference type="InterPro" id="IPR001236">
    <property type="entry name" value="Lactate/malate_DH_N"/>
</dbReference>
<dbReference type="STRING" id="989403.SAMN05421798_102409"/>
<dbReference type="InterPro" id="IPR022383">
    <property type="entry name" value="Lactate/malate_DH_C"/>
</dbReference>
<feature type="binding site" evidence="8">
    <location>
        <position position="140"/>
    </location>
    <ligand>
        <name>NAD(+)</name>
        <dbReference type="ChEBI" id="CHEBI:57540"/>
    </ligand>
</feature>
<evidence type="ECO:0000256" key="9">
    <source>
        <dbReference type="PIRSR" id="PIRSR000102-1"/>
    </source>
</evidence>
<comment type="function">
    <text evidence="8">Catalyzes the conversion of lactate to pyruvate.</text>
</comment>
<feature type="binding site" evidence="8">
    <location>
        <begin position="117"/>
        <end position="120"/>
    </location>
    <ligand>
        <name>substrate</name>
    </ligand>
</feature>
<evidence type="ECO:0000256" key="6">
    <source>
        <dbReference type="ARBA" id="ARBA00023027"/>
    </source>
</evidence>
<feature type="binding site" evidence="8">
    <location>
        <position position="98"/>
    </location>
    <ligand>
        <name>NAD(+)</name>
        <dbReference type="ChEBI" id="CHEBI:57540"/>
    </ligand>
</feature>
<dbReference type="PIRSF" id="PIRSF000102">
    <property type="entry name" value="Lac_mal_DH"/>
    <property type="match status" value="1"/>
</dbReference>
<dbReference type="InterPro" id="IPR036291">
    <property type="entry name" value="NAD(P)-bd_dom_sf"/>
</dbReference>
<dbReference type="EMBL" id="LMCB01000013">
    <property type="protein sequence ID" value="KZL19569.1"/>
    <property type="molecule type" value="Genomic_DNA"/>
</dbReference>
<feature type="active site" description="Proton acceptor" evidence="8 9">
    <location>
        <position position="172"/>
    </location>
</feature>
<keyword evidence="14" id="KW-1185">Reference proteome</keyword>
<dbReference type="HAMAP" id="MF_00488">
    <property type="entry name" value="Lactate_dehydrog"/>
    <property type="match status" value="1"/>
</dbReference>
<name>A0A165Z751_9HYPH</name>
<feature type="binding site" evidence="8">
    <location>
        <position position="165"/>
    </location>
    <ligand>
        <name>beta-D-fructose 1,6-bisphosphate</name>
        <dbReference type="ChEBI" id="CHEBI:32966"/>
        <note>allosteric activator</note>
    </ligand>
</feature>
<dbReference type="PATRIC" id="fig|989403.3.peg.1977"/>
<comment type="pathway">
    <text evidence="2 8">Fermentation; pyruvate fermentation to lactate; (S)-lactate from pyruvate: step 1/1.</text>
</comment>
<evidence type="ECO:0000259" key="11">
    <source>
        <dbReference type="Pfam" id="PF00056"/>
    </source>
</evidence>
<dbReference type="PRINTS" id="PR00086">
    <property type="entry name" value="LLDHDRGNASE"/>
</dbReference>
<organism evidence="13 14">
    <name type="scientific">Pseudovibrio axinellae</name>
    <dbReference type="NCBI Taxonomy" id="989403"/>
    <lineage>
        <taxon>Bacteria</taxon>
        <taxon>Pseudomonadati</taxon>
        <taxon>Pseudomonadota</taxon>
        <taxon>Alphaproteobacteria</taxon>
        <taxon>Hyphomicrobiales</taxon>
        <taxon>Stappiaceae</taxon>
        <taxon>Pseudovibrio</taxon>
    </lineage>
</organism>
<dbReference type="UniPathway" id="UPA00554">
    <property type="reaction ID" value="UER00611"/>
</dbReference>
<dbReference type="Pfam" id="PF02866">
    <property type="entry name" value="Ldh_1_C"/>
    <property type="match status" value="1"/>
</dbReference>
<proteinExistence type="inferred from homology"/>
<comment type="caution">
    <text evidence="13">The sequence shown here is derived from an EMBL/GenBank/DDBJ whole genome shotgun (WGS) entry which is preliminary data.</text>
</comment>
<dbReference type="GO" id="GO:0005737">
    <property type="term" value="C:cytoplasm"/>
    <property type="evidence" value="ECO:0007669"/>
    <property type="project" value="UniProtKB-SubCell"/>
</dbReference>
<dbReference type="CDD" id="cd05292">
    <property type="entry name" value="LDH_2"/>
    <property type="match status" value="1"/>
</dbReference>
<dbReference type="SUPFAM" id="SSF51735">
    <property type="entry name" value="NAD(P)-binding Rossmann-fold domains"/>
    <property type="match status" value="1"/>
</dbReference>
<feature type="modified residue" description="Phosphotyrosine" evidence="8">
    <location>
        <position position="218"/>
    </location>
</feature>
<dbReference type="GO" id="GO:0006096">
    <property type="term" value="P:glycolytic process"/>
    <property type="evidence" value="ECO:0007669"/>
    <property type="project" value="UniProtKB-UniRule"/>
</dbReference>
<evidence type="ECO:0000256" key="2">
    <source>
        <dbReference type="ARBA" id="ARBA00004843"/>
    </source>
</evidence>
<evidence type="ECO:0000259" key="12">
    <source>
        <dbReference type="Pfam" id="PF02866"/>
    </source>
</evidence>
<feature type="binding site" evidence="10">
    <location>
        <position position="92"/>
    </location>
    <ligand>
        <name>NAD(+)</name>
        <dbReference type="ChEBI" id="CHEBI:57540"/>
    </ligand>
</feature>
<evidence type="ECO:0000313" key="13">
    <source>
        <dbReference type="EMBL" id="KZL19569.1"/>
    </source>
</evidence>
<reference evidence="13 14" key="1">
    <citation type="journal article" date="2016" name="Front. Microbiol.">
        <title>Comparative Genomic Analysis Reveals a Diverse Repertoire of Genes Involved in Prokaryote-Eukaryote Interactions within the Pseudovibrio Genus.</title>
        <authorList>
            <person name="Romano S."/>
            <person name="Fernandez-Guerra A."/>
            <person name="Reen F.J."/>
            <person name="Glockner F.O."/>
            <person name="Crowley S.P."/>
            <person name="O'Sullivan O."/>
            <person name="Cotter P.D."/>
            <person name="Adams C."/>
            <person name="Dobson A.D."/>
            <person name="O'Gara F."/>
        </authorList>
    </citation>
    <scope>NUCLEOTIDE SEQUENCE [LARGE SCALE GENOMIC DNA]</scope>
    <source>
        <strain evidence="13 14">Ad2</strain>
    </source>
</reference>
<dbReference type="GO" id="GO:0004459">
    <property type="term" value="F:L-lactate dehydrogenase (NAD+) activity"/>
    <property type="evidence" value="ECO:0007669"/>
    <property type="project" value="UniProtKB-UniRule"/>
</dbReference>
<evidence type="ECO:0000256" key="7">
    <source>
        <dbReference type="ARBA" id="ARBA00049258"/>
    </source>
</evidence>
<dbReference type="InterPro" id="IPR018177">
    <property type="entry name" value="L-lactate_DH_AS"/>
</dbReference>
<keyword evidence="8" id="KW-0597">Phosphoprotein</keyword>
<evidence type="ECO:0000256" key="4">
    <source>
        <dbReference type="ARBA" id="ARBA00012967"/>
    </source>
</evidence>
<comment type="subunit">
    <text evidence="8">Homotetramer.</text>
</comment>
<comment type="function">
    <text evidence="1">Catalyzes the reversible oxidation of malate to oxaloacetate.</text>
</comment>
<dbReference type="RefSeq" id="WP_068005092.1">
    <property type="nucleotide sequence ID" value="NZ_FOFM01000002.1"/>
</dbReference>
<dbReference type="PANTHER" id="PTHR43128">
    <property type="entry name" value="L-2-HYDROXYCARBOXYLATE DEHYDROGENASE (NAD(P)(+))"/>
    <property type="match status" value="1"/>
</dbReference>
<feature type="binding site" evidence="8">
    <location>
        <begin position="145"/>
        <end position="148"/>
    </location>
    <ligand>
        <name>substrate</name>
    </ligand>
</feature>
<dbReference type="AlphaFoldDB" id="A0A165Z751"/>
<dbReference type="Pfam" id="PF00056">
    <property type="entry name" value="Ldh_1_N"/>
    <property type="match status" value="1"/>
</dbReference>
<accession>A0A165Z751</accession>
<dbReference type="InterPro" id="IPR001557">
    <property type="entry name" value="L-lactate/malate_DH"/>
</dbReference>
<protein>
    <recommendedName>
        <fullName evidence="4 8">L-lactate dehydrogenase</fullName>
        <shortName evidence="8">L-LDH</shortName>
        <ecNumber evidence="4 8">1.1.1.27</ecNumber>
    </recommendedName>
</protein>
<keyword evidence="6 8" id="KW-0520">NAD</keyword>
<evidence type="ECO:0000256" key="10">
    <source>
        <dbReference type="PIRSR" id="PIRSR000102-3"/>
    </source>
</evidence>
<dbReference type="Gene3D" id="3.90.110.10">
    <property type="entry name" value="Lactate dehydrogenase/glycoside hydrolase, family 4, C-terminal"/>
    <property type="match status" value="1"/>
</dbReference>
<feature type="binding site" evidence="8">
    <location>
        <begin position="76"/>
        <end position="77"/>
    </location>
    <ligand>
        <name>NAD(+)</name>
        <dbReference type="ChEBI" id="CHEBI:57540"/>
    </ligand>
</feature>
<comment type="activity regulation">
    <text evidence="8">Allosterically activated by fructose 1,6-bisphosphate (FBP).</text>
</comment>
<keyword evidence="8" id="KW-0021">Allosteric enzyme</keyword>
<dbReference type="GO" id="GO:0006089">
    <property type="term" value="P:lactate metabolic process"/>
    <property type="evidence" value="ECO:0007669"/>
    <property type="project" value="TreeGrafter"/>
</dbReference>
<feature type="binding site" evidence="8">
    <location>
        <position position="85"/>
    </location>
    <ligand>
        <name>substrate</name>
    </ligand>
</feature>
<feature type="domain" description="Lactate/malate dehydrogenase N-terminal" evidence="11">
    <location>
        <begin position="1"/>
        <end position="139"/>
    </location>
</feature>